<keyword evidence="3" id="KW-1185">Reference proteome</keyword>
<dbReference type="InterPro" id="IPR013108">
    <property type="entry name" value="Amidohydro_3"/>
</dbReference>
<evidence type="ECO:0000313" key="3">
    <source>
        <dbReference type="Proteomes" id="UP001242480"/>
    </source>
</evidence>
<dbReference type="PANTHER" id="PTHR43135:SF3">
    <property type="entry name" value="ALPHA-D-RIBOSE 1-METHYLPHOSPHONATE 5-TRIPHOSPHATE DIPHOSPHATASE"/>
    <property type="match status" value="1"/>
</dbReference>
<sequence length="387" mass="41190">MLPASIADRLAQPAPAPAWTIRNARIVTPEGVVAGALTVAEGRIAAIDAERRAGAGLDLGGDYLLPGFIDVHTDNLEKHIVARPGVFWNPVAAVLAHDALTIAAGITTVFDSLVVGAMGKPDRLKALPMMVEGLDAARRRGLLRADHRLHLRCEVPRADIVELASPFLRDPRLVFATLMEDSAPRDRDRFRFVMGTRGITDEACLATLEEESNADGAANLGARRRALVEAFSARGIACASHDDTRGWHIEEARDLGMTICEFPVTPEAMDAAGAAGMTVIAGAPNVVFGRSHKGFLSMRERTAAGAVQILCSDYIPSSLLRAVFLLADGGMPLEAATALVSARPAQTFGLDDRGAIAPGRRADLLHVAVIDGEPALRNVWVEGRPVF</sequence>
<dbReference type="Gene3D" id="2.30.40.10">
    <property type="entry name" value="Urease, subunit C, domain 1"/>
    <property type="match status" value="2"/>
</dbReference>
<dbReference type="InterPro" id="IPR011059">
    <property type="entry name" value="Metal-dep_hydrolase_composite"/>
</dbReference>
<feature type="domain" description="Amidohydrolase 3" evidence="1">
    <location>
        <begin position="324"/>
        <end position="387"/>
    </location>
</feature>
<dbReference type="Gene3D" id="3.20.20.140">
    <property type="entry name" value="Metal-dependent hydrolases"/>
    <property type="match status" value="2"/>
</dbReference>
<organism evidence="2 3">
    <name type="scientific">Labrys wisconsinensis</name>
    <dbReference type="NCBI Taxonomy" id="425677"/>
    <lineage>
        <taxon>Bacteria</taxon>
        <taxon>Pseudomonadati</taxon>
        <taxon>Pseudomonadota</taxon>
        <taxon>Alphaproteobacteria</taxon>
        <taxon>Hyphomicrobiales</taxon>
        <taxon>Xanthobacteraceae</taxon>
        <taxon>Labrys</taxon>
    </lineage>
</organism>
<evidence type="ECO:0000313" key="2">
    <source>
        <dbReference type="EMBL" id="MDQ0469341.1"/>
    </source>
</evidence>
<dbReference type="NCBIfam" id="NF011990">
    <property type="entry name" value="PRK15446.2-6"/>
    <property type="match status" value="1"/>
</dbReference>
<reference evidence="2 3" key="1">
    <citation type="submission" date="2023-07" db="EMBL/GenBank/DDBJ databases">
        <title>Genomic Encyclopedia of Type Strains, Phase IV (KMG-IV): sequencing the most valuable type-strain genomes for metagenomic binning, comparative biology and taxonomic classification.</title>
        <authorList>
            <person name="Goeker M."/>
        </authorList>
    </citation>
    <scope>NUCLEOTIDE SEQUENCE [LARGE SCALE GENOMIC DNA]</scope>
    <source>
        <strain evidence="2 3">DSM 19619</strain>
    </source>
</reference>
<dbReference type="RefSeq" id="WP_307271937.1">
    <property type="nucleotide sequence ID" value="NZ_JAUSVX010000003.1"/>
</dbReference>
<dbReference type="SUPFAM" id="SSF51556">
    <property type="entry name" value="Metallo-dependent hydrolases"/>
    <property type="match status" value="1"/>
</dbReference>
<dbReference type="SUPFAM" id="SSF51338">
    <property type="entry name" value="Composite domain of metallo-dependent hydrolases"/>
    <property type="match status" value="1"/>
</dbReference>
<comment type="caution">
    <text evidence="2">The sequence shown here is derived from an EMBL/GenBank/DDBJ whole genome shotgun (WGS) entry which is preliminary data.</text>
</comment>
<protein>
    <submittedName>
        <fullName evidence="2">Alpha-D-ribose 1-methylphosphonate 5-triphosphate diphosphatase</fullName>
        <ecNumber evidence="2">3.6.1.63</ecNumber>
    </submittedName>
</protein>
<gene>
    <name evidence="2" type="ORF">QO011_002352</name>
</gene>
<dbReference type="PANTHER" id="PTHR43135">
    <property type="entry name" value="ALPHA-D-RIBOSE 1-METHYLPHOSPHONATE 5-TRIPHOSPHATE DIPHOSPHATASE"/>
    <property type="match status" value="1"/>
</dbReference>
<proteinExistence type="predicted"/>
<dbReference type="GO" id="GO:0016787">
    <property type="term" value="F:hydrolase activity"/>
    <property type="evidence" value="ECO:0007669"/>
    <property type="project" value="UniProtKB-KW"/>
</dbReference>
<accession>A0ABU0J502</accession>
<keyword evidence="2" id="KW-0378">Hydrolase</keyword>
<evidence type="ECO:0000259" key="1">
    <source>
        <dbReference type="Pfam" id="PF07969"/>
    </source>
</evidence>
<dbReference type="PIRSF" id="PIRSF038971">
    <property type="entry name" value="PhnM"/>
    <property type="match status" value="1"/>
</dbReference>
<dbReference type="InterPro" id="IPR012696">
    <property type="entry name" value="PhnM"/>
</dbReference>
<dbReference type="EMBL" id="JAUSVX010000003">
    <property type="protein sequence ID" value="MDQ0469341.1"/>
    <property type="molecule type" value="Genomic_DNA"/>
</dbReference>
<dbReference type="EC" id="3.6.1.63" evidence="2"/>
<dbReference type="Proteomes" id="UP001242480">
    <property type="component" value="Unassembled WGS sequence"/>
</dbReference>
<dbReference type="InterPro" id="IPR051781">
    <property type="entry name" value="Metallo-dep_Hydrolase"/>
</dbReference>
<dbReference type="InterPro" id="IPR032466">
    <property type="entry name" value="Metal_Hydrolase"/>
</dbReference>
<dbReference type="NCBIfam" id="NF011984">
    <property type="entry name" value="PRK15446.1-5"/>
    <property type="match status" value="1"/>
</dbReference>
<name>A0ABU0J502_9HYPH</name>
<dbReference type="Pfam" id="PF07969">
    <property type="entry name" value="Amidohydro_3"/>
    <property type="match status" value="1"/>
</dbReference>